<protein>
    <submittedName>
        <fullName evidence="1">MBOAT family protein</fullName>
    </submittedName>
</protein>
<dbReference type="PANTHER" id="PTHR13285:SF18">
    <property type="entry name" value="PROTEIN-CYSTEINE N-PALMITOYLTRANSFERASE RASP"/>
    <property type="match status" value="1"/>
</dbReference>
<sequence length="145" mass="16331">FLDVLLPVGISFYTFQALGYTIDVYRKDIEAEKSFIDYALFVSFFPQLVAGPIERSGNILHQLKEYHPFRFDNIKEGILPALWGLFKKVVVADNLAVIVNQVYNSPKEHTGAEFLVATAAFAFQIYCDFSAYSDIARGSAKMLGF</sequence>
<gene>
    <name evidence="1" type="ORF">NE695_18375</name>
</gene>
<organism evidence="1 2">
    <name type="scientific">Neglectibacter timonensis</name>
    <dbReference type="NCBI Taxonomy" id="1776382"/>
    <lineage>
        <taxon>Bacteria</taxon>
        <taxon>Bacillati</taxon>
        <taxon>Bacillota</taxon>
        <taxon>Clostridia</taxon>
        <taxon>Eubacteriales</taxon>
        <taxon>Oscillospiraceae</taxon>
        <taxon>Neglectibacter</taxon>
    </lineage>
</organism>
<reference evidence="1 2" key="1">
    <citation type="submission" date="2022-06" db="EMBL/GenBank/DDBJ databases">
        <title>Isolation of gut microbiota from human fecal samples.</title>
        <authorList>
            <person name="Pamer E.G."/>
            <person name="Barat B."/>
            <person name="Waligurski E."/>
            <person name="Medina S."/>
            <person name="Paddock L."/>
            <person name="Mostad J."/>
        </authorList>
    </citation>
    <scope>NUCLEOTIDE SEQUENCE [LARGE SCALE GENOMIC DNA]</scope>
    <source>
        <strain evidence="1 2">DFI.9.73</strain>
    </source>
</reference>
<name>A0ABT1S4K0_9FIRM</name>
<feature type="non-terminal residue" evidence="1">
    <location>
        <position position="145"/>
    </location>
</feature>
<evidence type="ECO:0000313" key="1">
    <source>
        <dbReference type="EMBL" id="MCQ4841868.1"/>
    </source>
</evidence>
<dbReference type="Proteomes" id="UP001524473">
    <property type="component" value="Unassembled WGS sequence"/>
</dbReference>
<proteinExistence type="predicted"/>
<evidence type="ECO:0000313" key="2">
    <source>
        <dbReference type="Proteomes" id="UP001524473"/>
    </source>
</evidence>
<keyword evidence="2" id="KW-1185">Reference proteome</keyword>
<feature type="non-terminal residue" evidence="1">
    <location>
        <position position="1"/>
    </location>
</feature>
<dbReference type="PANTHER" id="PTHR13285">
    <property type="entry name" value="ACYLTRANSFERASE"/>
    <property type="match status" value="1"/>
</dbReference>
<comment type="caution">
    <text evidence="1">The sequence shown here is derived from an EMBL/GenBank/DDBJ whole genome shotgun (WGS) entry which is preliminary data.</text>
</comment>
<dbReference type="EMBL" id="JANFZH010000109">
    <property type="protein sequence ID" value="MCQ4841868.1"/>
    <property type="molecule type" value="Genomic_DNA"/>
</dbReference>
<dbReference type="InterPro" id="IPR051085">
    <property type="entry name" value="MB_O-acyltransferase"/>
</dbReference>
<accession>A0ABT1S4K0</accession>